<dbReference type="GO" id="GO:0016746">
    <property type="term" value="F:acyltransferase activity"/>
    <property type="evidence" value="ECO:0007669"/>
    <property type="project" value="UniProtKB-KW"/>
</dbReference>
<comment type="caution">
    <text evidence="4">The sequence shown here is derived from an EMBL/GenBank/DDBJ whole genome shotgun (WGS) entry which is preliminary data.</text>
</comment>
<evidence type="ECO:0000256" key="2">
    <source>
        <dbReference type="ARBA" id="ARBA00023315"/>
    </source>
</evidence>
<evidence type="ECO:0000256" key="1">
    <source>
        <dbReference type="ARBA" id="ARBA00022679"/>
    </source>
</evidence>
<dbReference type="InterPro" id="IPR000182">
    <property type="entry name" value="GNAT_dom"/>
</dbReference>
<proteinExistence type="predicted"/>
<organism evidence="4 5">
    <name type="scientific">Clostridium frigoriphilum</name>
    <dbReference type="NCBI Taxonomy" id="443253"/>
    <lineage>
        <taxon>Bacteria</taxon>
        <taxon>Bacillati</taxon>
        <taxon>Bacillota</taxon>
        <taxon>Clostridia</taxon>
        <taxon>Eubacteriales</taxon>
        <taxon>Clostridiaceae</taxon>
        <taxon>Clostridium</taxon>
    </lineage>
</organism>
<keyword evidence="1 4" id="KW-0808">Transferase</keyword>
<feature type="domain" description="N-acetyltransferase" evidence="3">
    <location>
        <begin position="167"/>
        <end position="313"/>
    </location>
</feature>
<keyword evidence="2 4" id="KW-0012">Acyltransferase</keyword>
<protein>
    <submittedName>
        <fullName evidence="4">GNAT family N-acetyltransferase</fullName>
        <ecNumber evidence="4">2.3.1.-</ecNumber>
    </submittedName>
</protein>
<keyword evidence="5" id="KW-1185">Reference proteome</keyword>
<dbReference type="PANTHER" id="PTHR43420:SF12">
    <property type="entry name" value="N-ACETYLTRANSFERASE DOMAIN-CONTAINING PROTEIN"/>
    <property type="match status" value="1"/>
</dbReference>
<evidence type="ECO:0000259" key="3">
    <source>
        <dbReference type="PROSITE" id="PS51186"/>
    </source>
</evidence>
<dbReference type="PROSITE" id="PS51186">
    <property type="entry name" value="GNAT"/>
    <property type="match status" value="1"/>
</dbReference>
<dbReference type="Proteomes" id="UP001498469">
    <property type="component" value="Unassembled WGS sequence"/>
</dbReference>
<reference evidence="4 5" key="1">
    <citation type="submission" date="2023-11" db="EMBL/GenBank/DDBJ databases">
        <title>Draft genome sequence of a psychrophilic Clostridium strain from permafrost water brine.</title>
        <authorList>
            <person name="Shcherbakova V.A."/>
            <person name="Trubitsyn V.E."/>
            <person name="Zakharyuk A.G."/>
        </authorList>
    </citation>
    <scope>NUCLEOTIDE SEQUENCE [LARGE SCALE GENOMIC DNA]</scope>
    <source>
        <strain evidence="4 5">14F</strain>
    </source>
</reference>
<dbReference type="CDD" id="cd04301">
    <property type="entry name" value="NAT_SF"/>
    <property type="match status" value="2"/>
</dbReference>
<dbReference type="PANTHER" id="PTHR43420">
    <property type="entry name" value="ACETYLTRANSFERASE"/>
    <property type="match status" value="1"/>
</dbReference>
<dbReference type="Pfam" id="PF00583">
    <property type="entry name" value="Acetyltransf_1"/>
    <property type="match status" value="1"/>
</dbReference>
<dbReference type="InterPro" id="IPR050680">
    <property type="entry name" value="YpeA/RimI_acetyltransf"/>
</dbReference>
<evidence type="ECO:0000313" key="5">
    <source>
        <dbReference type="Proteomes" id="UP001498469"/>
    </source>
</evidence>
<name>A0ABU7UIY9_9CLOT</name>
<sequence>MESYNHTICMKLKLDEEENKAVRTLCAICNEKQKIYLKLELDLKKRQRKETAKDEALLEFLYYENKMLVGYLGVCNFGGNSVQISGMVHPDFRRKGIFRKLYLMAKEEWQRISKAEVLALCDHTSTYGIDFINSIGGEYVSSEYKMCLNKKDLECKIKQSHENASIIKLRLATSEDVSEIEKQTSIYFGKPLNEMDDKEAKVVNMNKEDVENSFIQQGNNFISYMAILKEKIIGKVHISIINNEGFIYGFGVLPVFRGKGYGREVLLATLDILKEKGADNIFLEVESQNKNALGLYESCGFEEVNVMDYYVIT</sequence>
<evidence type="ECO:0000313" key="4">
    <source>
        <dbReference type="EMBL" id="MEF2111377.1"/>
    </source>
</evidence>
<dbReference type="RefSeq" id="WP_216248451.1">
    <property type="nucleotide sequence ID" value="NZ_JAZHFS010000002.1"/>
</dbReference>
<accession>A0ABU7UIY9</accession>
<dbReference type="EC" id="2.3.1.-" evidence="4"/>
<dbReference type="EMBL" id="JAZHFS010000002">
    <property type="protein sequence ID" value="MEF2111377.1"/>
    <property type="molecule type" value="Genomic_DNA"/>
</dbReference>
<gene>
    <name evidence="4" type="ORF">SJI18_03530</name>
</gene>